<evidence type="ECO:0000256" key="3">
    <source>
        <dbReference type="ARBA" id="ARBA00022679"/>
    </source>
</evidence>
<dbReference type="Pfam" id="PF02518">
    <property type="entry name" value="HATPase_c"/>
    <property type="match status" value="1"/>
</dbReference>
<dbReference type="Gene3D" id="3.30.450.20">
    <property type="entry name" value="PAS domain"/>
    <property type="match status" value="1"/>
</dbReference>
<dbReference type="EMBL" id="VDMB01000005">
    <property type="protein sequence ID" value="TYT75191.1"/>
    <property type="molecule type" value="Genomic_DNA"/>
</dbReference>
<dbReference type="AlphaFoldDB" id="A0A5Q4VGU2"/>
<dbReference type="InterPro" id="IPR050351">
    <property type="entry name" value="BphY/WalK/GraS-like"/>
</dbReference>
<dbReference type="GO" id="GO:0004673">
    <property type="term" value="F:protein histidine kinase activity"/>
    <property type="evidence" value="ECO:0007669"/>
    <property type="project" value="UniProtKB-EC"/>
</dbReference>
<dbReference type="GO" id="GO:0007234">
    <property type="term" value="P:osmosensory signaling via phosphorelay pathway"/>
    <property type="evidence" value="ECO:0007669"/>
    <property type="project" value="TreeGrafter"/>
</dbReference>
<dbReference type="InterPro" id="IPR003594">
    <property type="entry name" value="HATPase_dom"/>
</dbReference>
<evidence type="ECO:0000259" key="5">
    <source>
        <dbReference type="PROSITE" id="PS50109"/>
    </source>
</evidence>
<gene>
    <name evidence="6" type="ORF">FIM25_05630</name>
</gene>
<dbReference type="PANTHER" id="PTHR42878:SF14">
    <property type="entry name" value="OSMOLARITY TWO-COMPONENT SYSTEM PROTEIN SSK1"/>
    <property type="match status" value="1"/>
</dbReference>
<dbReference type="Proteomes" id="UP000321899">
    <property type="component" value="Unassembled WGS sequence"/>
</dbReference>
<keyword evidence="4" id="KW-0418">Kinase</keyword>
<evidence type="ECO:0000313" key="6">
    <source>
        <dbReference type="EMBL" id="TYT75191.1"/>
    </source>
</evidence>
<dbReference type="SUPFAM" id="SSF55874">
    <property type="entry name" value="ATPase domain of HSP90 chaperone/DNA topoisomerase II/histidine kinase"/>
    <property type="match status" value="1"/>
</dbReference>
<evidence type="ECO:0000256" key="1">
    <source>
        <dbReference type="ARBA" id="ARBA00000085"/>
    </source>
</evidence>
<dbReference type="InterPro" id="IPR000014">
    <property type="entry name" value="PAS"/>
</dbReference>
<proteinExistence type="predicted"/>
<sequence>MMNWNGSPWEMFNMKTEFAPPERASEKSVEEQVVSLLHHPYIEKLYDSISEGLLILNPERQIVYANGSFLSALGVDFKAIKGLRPGEAMGCIHAFETEGGCGTTEFCRECGVAQAILSSQKDMPDLKECRILQKDSGDAMDLQVKTSQLQVAGIDYTVYAVRDISSDKRRRILEKIFFHDIMNTAVGVRGLSELLSVSSPETLDEFRNMIYSGAAKLVDEIRSQRDLANAENNDLQVQHVKIHSLAFLNEVIDLYRSHDVGHGKALHLDDESEEWMLESDKGLLFRVLGNMTKNALEASQPGDTVTLGCRREGDKIRFSVHNPAFMPRNVQLQVFQRSFSTKGAGRGLGTYSIKLLSERYLGGEVFFTSSEKDGTFFYVAYPLLKDAETAKAAV</sequence>
<name>A0A5Q4VGU2_9BACT</name>
<dbReference type="Pfam" id="PF13188">
    <property type="entry name" value="PAS_8"/>
    <property type="match status" value="1"/>
</dbReference>
<organism evidence="6 7">
    <name type="scientific">Desulfobotulus mexicanus</name>
    <dbReference type="NCBI Taxonomy" id="2586642"/>
    <lineage>
        <taxon>Bacteria</taxon>
        <taxon>Pseudomonadati</taxon>
        <taxon>Thermodesulfobacteriota</taxon>
        <taxon>Desulfobacteria</taxon>
        <taxon>Desulfobacterales</taxon>
        <taxon>Desulfobacteraceae</taxon>
        <taxon>Desulfobotulus</taxon>
    </lineage>
</organism>
<keyword evidence="3" id="KW-0808">Transferase</keyword>
<comment type="catalytic activity">
    <reaction evidence="1">
        <text>ATP + protein L-histidine = ADP + protein N-phospho-L-histidine.</text>
        <dbReference type="EC" id="2.7.13.3"/>
    </reaction>
</comment>
<accession>A0A5Q4VGU2</accession>
<dbReference type="PROSITE" id="PS50109">
    <property type="entry name" value="HIS_KIN"/>
    <property type="match status" value="1"/>
</dbReference>
<dbReference type="GO" id="GO:0000156">
    <property type="term" value="F:phosphorelay response regulator activity"/>
    <property type="evidence" value="ECO:0007669"/>
    <property type="project" value="TreeGrafter"/>
</dbReference>
<dbReference type="SMART" id="SM00387">
    <property type="entry name" value="HATPase_c"/>
    <property type="match status" value="1"/>
</dbReference>
<evidence type="ECO:0000313" key="7">
    <source>
        <dbReference type="Proteomes" id="UP000321899"/>
    </source>
</evidence>
<dbReference type="CDD" id="cd00075">
    <property type="entry name" value="HATPase"/>
    <property type="match status" value="1"/>
</dbReference>
<feature type="domain" description="Histidine kinase" evidence="5">
    <location>
        <begin position="176"/>
        <end position="385"/>
    </location>
</feature>
<dbReference type="PANTHER" id="PTHR42878">
    <property type="entry name" value="TWO-COMPONENT HISTIDINE KINASE"/>
    <property type="match status" value="1"/>
</dbReference>
<reference evidence="6 7" key="1">
    <citation type="submission" date="2019-06" db="EMBL/GenBank/DDBJ databases">
        <title>Desulfobotulus mexicanus sp. nov., a novel sulfate-reducing bacterium isolated from the sediment of an alkaline crater lake in Mexico.</title>
        <authorList>
            <person name="Hirschler-Rea A."/>
        </authorList>
    </citation>
    <scope>NUCLEOTIDE SEQUENCE [LARGE SCALE GENOMIC DNA]</scope>
    <source>
        <strain evidence="6 7">PAR22N</strain>
    </source>
</reference>
<dbReference type="OrthoDB" id="9792686at2"/>
<evidence type="ECO:0000256" key="4">
    <source>
        <dbReference type="ARBA" id="ARBA00022777"/>
    </source>
</evidence>
<dbReference type="EC" id="2.7.13.3" evidence="2"/>
<dbReference type="Gene3D" id="3.30.565.10">
    <property type="entry name" value="Histidine kinase-like ATPase, C-terminal domain"/>
    <property type="match status" value="1"/>
</dbReference>
<dbReference type="GO" id="GO:0030295">
    <property type="term" value="F:protein kinase activator activity"/>
    <property type="evidence" value="ECO:0007669"/>
    <property type="project" value="TreeGrafter"/>
</dbReference>
<keyword evidence="7" id="KW-1185">Reference proteome</keyword>
<dbReference type="InterPro" id="IPR036890">
    <property type="entry name" value="HATPase_C_sf"/>
</dbReference>
<protein>
    <recommendedName>
        <fullName evidence="2">histidine kinase</fullName>
        <ecNumber evidence="2">2.7.13.3</ecNumber>
    </recommendedName>
</protein>
<dbReference type="InterPro" id="IPR005467">
    <property type="entry name" value="His_kinase_dom"/>
</dbReference>
<comment type="caution">
    <text evidence="6">The sequence shown here is derived from an EMBL/GenBank/DDBJ whole genome shotgun (WGS) entry which is preliminary data.</text>
</comment>
<evidence type="ECO:0000256" key="2">
    <source>
        <dbReference type="ARBA" id="ARBA00012438"/>
    </source>
</evidence>